<dbReference type="Proteomes" id="UP000267921">
    <property type="component" value="Unassembled WGS sequence"/>
</dbReference>
<evidence type="ECO:0000313" key="2">
    <source>
        <dbReference type="EMBL" id="APH38521.1"/>
    </source>
</evidence>
<keyword evidence="5" id="KW-1185">Reference proteome</keyword>
<evidence type="ECO:0000313" key="3">
    <source>
        <dbReference type="EMBL" id="RNI08482.1"/>
    </source>
</evidence>
<keyword evidence="1" id="KW-0812">Transmembrane</keyword>
<keyword evidence="4" id="KW-0966">Cell projection</keyword>
<dbReference type="Proteomes" id="UP000198669">
    <property type="component" value="Unassembled WGS sequence"/>
</dbReference>
<dbReference type="RefSeq" id="WP_072560953.1">
    <property type="nucleotide sequence ID" value="NZ_CP017921.1"/>
</dbReference>
<reference evidence="3 7" key="3">
    <citation type="submission" date="2018-10" db="EMBL/GenBank/DDBJ databases">
        <title>Cultivation of a novel Methanohalophilus strain from Kebrit Deep of the Red Sea and a genomic comparison of members of the genus Methanohalophilus.</title>
        <authorList>
            <person name="Guan Y."/>
            <person name="Ngugi D.K."/>
            <person name="Stingl U."/>
        </authorList>
    </citation>
    <scope>NUCLEOTIDE SEQUENCE [LARGE SCALE GENOMIC DNA]</scope>
    <source>
        <strain evidence="3 7">DSM 3094</strain>
    </source>
</reference>
<keyword evidence="1" id="KW-1133">Transmembrane helix</keyword>
<dbReference type="PANTHER" id="PTHR42200:SF2">
    <property type="entry name" value="ARCHAEAL FLAGELLA-RELATED PROTEIN F"/>
    <property type="match status" value="1"/>
</dbReference>
<dbReference type="EMBL" id="FNMU01000001">
    <property type="protein sequence ID" value="SDW12108.1"/>
    <property type="molecule type" value="Genomic_DNA"/>
</dbReference>
<dbReference type="OrthoDB" id="147298at2157"/>
<dbReference type="KEGG" id="mhaz:BHR79_02780"/>
<sequence>MGFETAVVVAIFLIAFLFLGGTYYNGWAASQENLQMAREDNNALLLDKTHTSINIGEINSVSDNSSYTITVDVTNTGSRVLDWEKIDVLVDGELTDYNTSTDPHTWSPEESVTFTMDNLKGSGFHRIKVVTENGIGDYSTYHID</sequence>
<dbReference type="GO" id="GO:0005198">
    <property type="term" value="F:structural molecule activity"/>
    <property type="evidence" value="ECO:0007669"/>
    <property type="project" value="InterPro"/>
</dbReference>
<dbReference type="InterPro" id="IPR002774">
    <property type="entry name" value="Flagellin_arc-type"/>
</dbReference>
<evidence type="ECO:0000313" key="4">
    <source>
        <dbReference type="EMBL" id="SDW12108.1"/>
    </source>
</evidence>
<dbReference type="AlphaFoldDB" id="A0A1L3Q156"/>
<dbReference type="EMBL" id="RJJG01000005">
    <property type="protein sequence ID" value="RNI08482.1"/>
    <property type="molecule type" value="Genomic_DNA"/>
</dbReference>
<feature type="transmembrane region" description="Helical" evidence="1">
    <location>
        <begin position="6"/>
        <end position="26"/>
    </location>
</feature>
<gene>
    <name evidence="2" type="ORF">BHR79_02780</name>
    <name evidence="3" type="ORF">EFE40_08105</name>
    <name evidence="4" type="ORF">SAMN04515625_0383</name>
</gene>
<dbReference type="Pfam" id="PF01917">
    <property type="entry name" value="Flagellin_arch-type"/>
    <property type="match status" value="1"/>
</dbReference>
<evidence type="ECO:0000313" key="7">
    <source>
        <dbReference type="Proteomes" id="UP000267921"/>
    </source>
</evidence>
<organism evidence="2 5">
    <name type="scientific">Methanohalophilus halophilus</name>
    <dbReference type="NCBI Taxonomy" id="2177"/>
    <lineage>
        <taxon>Archaea</taxon>
        <taxon>Methanobacteriati</taxon>
        <taxon>Methanobacteriota</taxon>
        <taxon>Stenosarchaea group</taxon>
        <taxon>Methanomicrobia</taxon>
        <taxon>Methanosarcinales</taxon>
        <taxon>Methanosarcinaceae</taxon>
        <taxon>Methanohalophilus</taxon>
    </lineage>
</organism>
<evidence type="ECO:0000313" key="6">
    <source>
        <dbReference type="Proteomes" id="UP000198669"/>
    </source>
</evidence>
<protein>
    <submittedName>
        <fullName evidence="4">Flagellar protein FlaF</fullName>
    </submittedName>
</protein>
<proteinExistence type="predicted"/>
<evidence type="ECO:0000256" key="1">
    <source>
        <dbReference type="SAM" id="Phobius"/>
    </source>
</evidence>
<dbReference type="GeneID" id="30582648"/>
<evidence type="ECO:0000313" key="5">
    <source>
        <dbReference type="Proteomes" id="UP000186879"/>
    </source>
</evidence>
<dbReference type="EMBL" id="CP017921">
    <property type="protein sequence ID" value="APH38521.1"/>
    <property type="molecule type" value="Genomic_DNA"/>
</dbReference>
<keyword evidence="4" id="KW-0282">Flagellum</keyword>
<accession>A0A1L3Q156</accession>
<dbReference type="STRING" id="2177.BHR79_02780"/>
<reference evidence="2 5" key="1">
    <citation type="submission" date="2016-10" db="EMBL/GenBank/DDBJ databases">
        <title>Methanohalophilus halophilus.</title>
        <authorList>
            <person name="L'haridon S."/>
        </authorList>
    </citation>
    <scope>NUCLEOTIDE SEQUENCE [LARGE SCALE GENOMIC DNA]</scope>
    <source>
        <strain evidence="2 5">Z-7982</strain>
    </source>
</reference>
<reference evidence="4 6" key="2">
    <citation type="submission" date="2016-10" db="EMBL/GenBank/DDBJ databases">
        <authorList>
            <person name="de Groot N.N."/>
        </authorList>
    </citation>
    <scope>NUCLEOTIDE SEQUENCE [LARGE SCALE GENOMIC DNA]</scope>
    <source>
        <strain evidence="4 6">Z-7982</strain>
    </source>
</reference>
<dbReference type="PANTHER" id="PTHR42200">
    <property type="entry name" value="ARCHAEAL FLAGELLA-RELATED PROTEIN F-RELATED"/>
    <property type="match status" value="1"/>
</dbReference>
<dbReference type="Proteomes" id="UP000186879">
    <property type="component" value="Chromosome"/>
</dbReference>
<keyword evidence="1" id="KW-0472">Membrane</keyword>
<keyword evidence="4" id="KW-0969">Cilium</keyword>
<name>A0A1L3Q156_9EURY</name>
<dbReference type="GO" id="GO:0097588">
    <property type="term" value="P:archaeal or bacterial-type flagellum-dependent cell motility"/>
    <property type="evidence" value="ECO:0007669"/>
    <property type="project" value="InterPro"/>
</dbReference>